<evidence type="ECO:0000256" key="2">
    <source>
        <dbReference type="SAM" id="SignalP"/>
    </source>
</evidence>
<evidence type="ECO:0000313" key="3">
    <source>
        <dbReference type="EMBL" id="EHN12049.1"/>
    </source>
</evidence>
<accession>H0E2N5</accession>
<keyword evidence="2" id="KW-0732">Signal</keyword>
<feature type="region of interest" description="Disordered" evidence="1">
    <location>
        <begin position="333"/>
        <end position="360"/>
    </location>
</feature>
<protein>
    <recommendedName>
        <fullName evidence="5">Secreted protein</fullName>
    </recommendedName>
</protein>
<evidence type="ECO:0008006" key="5">
    <source>
        <dbReference type="Google" id="ProtNLM"/>
    </source>
</evidence>
<name>H0E2N5_9ACTN</name>
<dbReference type="EMBL" id="AGUD01000049">
    <property type="protein sequence ID" value="EHN12049.1"/>
    <property type="molecule type" value="Genomic_DNA"/>
</dbReference>
<dbReference type="Proteomes" id="UP000005143">
    <property type="component" value="Unassembled WGS sequence"/>
</dbReference>
<proteinExistence type="predicted"/>
<feature type="signal peptide" evidence="2">
    <location>
        <begin position="1"/>
        <end position="26"/>
    </location>
</feature>
<feature type="chain" id="PRO_5039482423" description="Secreted protein" evidence="2">
    <location>
        <begin position="27"/>
        <end position="438"/>
    </location>
</feature>
<dbReference type="AlphaFoldDB" id="H0E2N5"/>
<comment type="caution">
    <text evidence="3">The sequence shown here is derived from an EMBL/GenBank/DDBJ whole genome shotgun (WGS) entry which is preliminary data.</text>
</comment>
<feature type="compositionally biased region" description="Basic and acidic residues" evidence="1">
    <location>
        <begin position="351"/>
        <end position="360"/>
    </location>
</feature>
<sequence length="438" mass="47145">MRRRWCGAGAALVGVGVAAGAVAALAVPEHETRSATALAAPILRERPAQVVPARTAAVQPRVVGAVIVAARVRDPAGGPDWAVWRFNARRPSFTEGRALDRFDPVRCAQLVRLVGDRAGWLDGEGTFRPVRPGSAATPSNCLTRREDRDGAGFAEAIHPLRGLGGPSPQISTTIVWGGAGATARNVRVRLAGRLRAVPQAREGTILMSVDRRFYGAHVPVVAEYPGRGTVDSQRRQEQAEKRMNREAPRWLRRRLGETRAAAPRQDATVRIGARAADPSGGLPFGVPIARGPRGWCAGQPGRIVEDHVGYVDRRTGLLRDLALGTMNCSHPTPGRESLLGVRGGGDLGQEPPDRADAGSDRVARRALPDVTYVAGMVSPQLRTLTLRSPRDVRTVVPQGPAHVYLVVYDGRFTTGTLRYEGRYADGRIQRQSTRLSGF</sequence>
<gene>
    <name evidence="3" type="ORF">PAI11_10480</name>
</gene>
<keyword evidence="4" id="KW-1185">Reference proteome</keyword>
<organism evidence="3 4">
    <name type="scientific">Patulibacter medicamentivorans</name>
    <dbReference type="NCBI Taxonomy" id="1097667"/>
    <lineage>
        <taxon>Bacteria</taxon>
        <taxon>Bacillati</taxon>
        <taxon>Actinomycetota</taxon>
        <taxon>Thermoleophilia</taxon>
        <taxon>Solirubrobacterales</taxon>
        <taxon>Patulibacteraceae</taxon>
        <taxon>Patulibacter</taxon>
    </lineage>
</organism>
<reference evidence="3 4" key="1">
    <citation type="journal article" date="2013" name="Biodegradation">
        <title>Quantitative proteomic analysis of ibuprofen-degrading Patulibacter sp. strain I11.</title>
        <authorList>
            <person name="Almeida B."/>
            <person name="Kjeldal H."/>
            <person name="Lolas I."/>
            <person name="Knudsen A.D."/>
            <person name="Carvalho G."/>
            <person name="Nielsen K.L."/>
            <person name="Barreto Crespo M.T."/>
            <person name="Stensballe A."/>
            <person name="Nielsen J.L."/>
        </authorList>
    </citation>
    <scope>NUCLEOTIDE SEQUENCE [LARGE SCALE GENOMIC DNA]</scope>
    <source>
        <strain evidence="3 4">I11</strain>
    </source>
</reference>
<evidence type="ECO:0000256" key="1">
    <source>
        <dbReference type="SAM" id="MobiDB-lite"/>
    </source>
</evidence>
<evidence type="ECO:0000313" key="4">
    <source>
        <dbReference type="Proteomes" id="UP000005143"/>
    </source>
</evidence>